<feature type="compositionally biased region" description="Acidic residues" evidence="1">
    <location>
        <begin position="214"/>
        <end position="226"/>
    </location>
</feature>
<comment type="caution">
    <text evidence="2">The sequence shown here is derived from an EMBL/GenBank/DDBJ whole genome shotgun (WGS) entry which is preliminary data.</text>
</comment>
<dbReference type="EMBL" id="SPLM01000144">
    <property type="protein sequence ID" value="TMW57117.1"/>
    <property type="molecule type" value="Genomic_DNA"/>
</dbReference>
<keyword evidence="3" id="KW-1185">Reference proteome</keyword>
<dbReference type="Proteomes" id="UP000794436">
    <property type="component" value="Unassembled WGS sequence"/>
</dbReference>
<feature type="compositionally biased region" description="Polar residues" evidence="1">
    <location>
        <begin position="193"/>
        <end position="204"/>
    </location>
</feature>
<feature type="region of interest" description="Disordered" evidence="1">
    <location>
        <begin position="178"/>
        <end position="226"/>
    </location>
</feature>
<organism evidence="2 3">
    <name type="scientific">Pythium oligandrum</name>
    <name type="common">Mycoparasitic fungus</name>
    <dbReference type="NCBI Taxonomy" id="41045"/>
    <lineage>
        <taxon>Eukaryota</taxon>
        <taxon>Sar</taxon>
        <taxon>Stramenopiles</taxon>
        <taxon>Oomycota</taxon>
        <taxon>Peronosporomycetes</taxon>
        <taxon>Pythiales</taxon>
        <taxon>Pythiaceae</taxon>
        <taxon>Pythium</taxon>
    </lineage>
</organism>
<name>A0A8K1C6U9_PYTOL</name>
<evidence type="ECO:0000313" key="2">
    <source>
        <dbReference type="EMBL" id="TMW57117.1"/>
    </source>
</evidence>
<protein>
    <submittedName>
        <fullName evidence="2">Uncharacterized protein</fullName>
    </submittedName>
</protein>
<dbReference type="AlphaFoldDB" id="A0A8K1C6U9"/>
<proteinExistence type="predicted"/>
<accession>A0A8K1C6U9</accession>
<evidence type="ECO:0000256" key="1">
    <source>
        <dbReference type="SAM" id="MobiDB-lite"/>
    </source>
</evidence>
<sequence length="226" mass="25424">MPAFAQSRKMQDLDDMVLLREKLNQIAVGRQTADNQLEHMEHSDGEDDHDAHRRRQYGHFRVFLSNGDRPSTPPSSPQPRDVLRKQLRMKNHTMFIQRRSLSMEDNNSDTASDEPLDSMCVDTVEISPVGDDDDHAFAQHPTVQLSIPENIATTSSFSVLNKCPEGFRKRKSFHIEDKNASAHETTPVPLKKVSSQVNILSSTADARRRSLPDADMDDSDSDAVAT</sequence>
<gene>
    <name evidence="2" type="ORF">Poli38472_003042</name>
</gene>
<evidence type="ECO:0000313" key="3">
    <source>
        <dbReference type="Proteomes" id="UP000794436"/>
    </source>
</evidence>
<reference evidence="2" key="1">
    <citation type="submission" date="2019-03" db="EMBL/GenBank/DDBJ databases">
        <title>Long read genome sequence of the mycoparasitic Pythium oligandrum ATCC 38472 isolated from sugarbeet rhizosphere.</title>
        <authorList>
            <person name="Gaulin E."/>
        </authorList>
    </citation>
    <scope>NUCLEOTIDE SEQUENCE</scope>
    <source>
        <strain evidence="2">ATCC 38472_TT</strain>
    </source>
</reference>
<dbReference type="OrthoDB" id="155646at2759"/>